<name>A0A9N9DE23_9GLOM</name>
<keyword evidence="3" id="KW-1185">Reference proteome</keyword>
<keyword evidence="1" id="KW-0175">Coiled coil</keyword>
<accession>A0A9N9DE23</accession>
<sequence>MFSVSRQFASHALQHCAVWYFRKESAHLVIRKYLSTSDGTITQEDKQDHKVNLNKSRVLLNELTQWTNEFNGMEATNKTVSVLRDHQTEAYNYLGQIYKEYIQDLEKEIAQLIKALKARDELIQDLESAKKQYIESLEKNDNLSKMLTCELNKHAEKVKHIQETARFFRLGRIRNVRSALEYVSRRILLKDGKPFESAEPVGIALQRLLEQEEFKIKLRWLCETYCIHTKVVKNCLGGLYRISCKGKHGHGRNILVYAKYWRKEELLALGAIFEYFNIRFTYWNKEGKETSFPYVEKCRYHR</sequence>
<evidence type="ECO:0000313" key="3">
    <source>
        <dbReference type="Proteomes" id="UP000789739"/>
    </source>
</evidence>
<protein>
    <submittedName>
        <fullName evidence="2">8671_t:CDS:1</fullName>
    </submittedName>
</protein>
<dbReference type="Proteomes" id="UP000789739">
    <property type="component" value="Unassembled WGS sequence"/>
</dbReference>
<dbReference type="OrthoDB" id="2437540at2759"/>
<feature type="coiled-coil region" evidence="1">
    <location>
        <begin position="102"/>
        <end position="146"/>
    </location>
</feature>
<reference evidence="2" key="1">
    <citation type="submission" date="2021-06" db="EMBL/GenBank/DDBJ databases">
        <authorList>
            <person name="Kallberg Y."/>
            <person name="Tangrot J."/>
            <person name="Rosling A."/>
        </authorList>
    </citation>
    <scope>NUCLEOTIDE SEQUENCE</scope>
    <source>
        <strain evidence="2">BR232B</strain>
    </source>
</reference>
<dbReference type="EMBL" id="CAJVPI010001950">
    <property type="protein sequence ID" value="CAG8631709.1"/>
    <property type="molecule type" value="Genomic_DNA"/>
</dbReference>
<proteinExistence type="predicted"/>
<organism evidence="2 3">
    <name type="scientific">Paraglomus brasilianum</name>
    <dbReference type="NCBI Taxonomy" id="144538"/>
    <lineage>
        <taxon>Eukaryota</taxon>
        <taxon>Fungi</taxon>
        <taxon>Fungi incertae sedis</taxon>
        <taxon>Mucoromycota</taxon>
        <taxon>Glomeromycotina</taxon>
        <taxon>Glomeromycetes</taxon>
        <taxon>Paraglomerales</taxon>
        <taxon>Paraglomeraceae</taxon>
        <taxon>Paraglomus</taxon>
    </lineage>
</organism>
<evidence type="ECO:0000313" key="2">
    <source>
        <dbReference type="EMBL" id="CAG8631709.1"/>
    </source>
</evidence>
<gene>
    <name evidence="2" type="ORF">PBRASI_LOCUS9288</name>
</gene>
<comment type="caution">
    <text evidence="2">The sequence shown here is derived from an EMBL/GenBank/DDBJ whole genome shotgun (WGS) entry which is preliminary data.</text>
</comment>
<evidence type="ECO:0000256" key="1">
    <source>
        <dbReference type="SAM" id="Coils"/>
    </source>
</evidence>
<dbReference type="AlphaFoldDB" id="A0A9N9DE23"/>